<sequence length="431" mass="46881">MPPDFDQRYELKMRRNIILLQQQPKEVCRNKCRTELCYLADETDCRRFIMCEEVAPGNQYTAIVMHCAYGTFWAGLQVERTILCDSQKNVNCSINYCEWRKKGEKFDLQDSNCKIYWECSSGVLTPSCCGEQRKFDPKAKACVADLTCADQCPIKKGVCSQTVMSVPGVCSQTVMAVTGICSQTVMSVPGLCSQTVMSVPGACSHTVMTVPGVCSQTVMTVPGICSLTVMSVPGVCSHTVVTVSGACSHTVMAVPGVCSHTVMTVPGVCSQTMMSVPDVCSQTVMAVPGICSQTVTSVPGLCSQTVMLVPGLCSQTVMSVPGVCSETVMSVPGVCSQTVMLVPVCRKKCRTELCYLAEETDCRRFIMCEEVAPGNQYTATVMQCAYGTFWAGLQVERTILCDSQKNVNCSISKLLRHYNVGKWFHPDISLG</sequence>
<dbReference type="PANTHER" id="PTHR39227:SF1">
    <property type="entry name" value="ADIPOGENESIS REGULATORY FACTOR"/>
    <property type="match status" value="1"/>
</dbReference>
<protein>
    <submittedName>
        <fullName evidence="2">PBMU2-like protein</fullName>
    </submittedName>
</protein>
<reference evidence="2" key="1">
    <citation type="submission" date="2022-11" db="EMBL/GenBank/DDBJ databases">
        <title>Centuries of genome instability and evolution in soft-shell clam transmissible cancer (bioRxiv).</title>
        <authorList>
            <person name="Hart S.F.M."/>
            <person name="Yonemitsu M.A."/>
            <person name="Giersch R.M."/>
            <person name="Beal B.F."/>
            <person name="Arriagada G."/>
            <person name="Davis B.W."/>
            <person name="Ostrander E.A."/>
            <person name="Goff S.P."/>
            <person name="Metzger M.J."/>
        </authorList>
    </citation>
    <scope>NUCLEOTIDE SEQUENCE</scope>
    <source>
        <strain evidence="2">MELC-2E11</strain>
        <tissue evidence="2">Siphon/mantle</tissue>
    </source>
</reference>
<dbReference type="EMBL" id="CP111012">
    <property type="protein sequence ID" value="WAQ94214.1"/>
    <property type="molecule type" value="Genomic_DNA"/>
</dbReference>
<dbReference type="SMART" id="SM00494">
    <property type="entry name" value="ChtBD2"/>
    <property type="match status" value="3"/>
</dbReference>
<gene>
    <name evidence="2" type="ORF">MAR_006685</name>
</gene>
<proteinExistence type="predicted"/>
<dbReference type="PROSITE" id="PS50940">
    <property type="entry name" value="CHIT_BIND_II"/>
    <property type="match status" value="1"/>
</dbReference>
<evidence type="ECO:0000313" key="3">
    <source>
        <dbReference type="Proteomes" id="UP001164746"/>
    </source>
</evidence>
<dbReference type="InterPro" id="IPR034450">
    <property type="entry name" value="ADIRF"/>
</dbReference>
<dbReference type="Gene3D" id="2.170.140.10">
    <property type="entry name" value="Chitin binding domain"/>
    <property type="match status" value="2"/>
</dbReference>
<organism evidence="2 3">
    <name type="scientific">Mya arenaria</name>
    <name type="common">Soft-shell clam</name>
    <dbReference type="NCBI Taxonomy" id="6604"/>
    <lineage>
        <taxon>Eukaryota</taxon>
        <taxon>Metazoa</taxon>
        <taxon>Spiralia</taxon>
        <taxon>Lophotrochozoa</taxon>
        <taxon>Mollusca</taxon>
        <taxon>Bivalvia</taxon>
        <taxon>Autobranchia</taxon>
        <taxon>Heteroconchia</taxon>
        <taxon>Euheterodonta</taxon>
        <taxon>Imparidentia</taxon>
        <taxon>Neoheterodontei</taxon>
        <taxon>Myida</taxon>
        <taxon>Myoidea</taxon>
        <taxon>Myidae</taxon>
        <taxon>Mya</taxon>
    </lineage>
</organism>
<dbReference type="Proteomes" id="UP001164746">
    <property type="component" value="Chromosome 1"/>
</dbReference>
<dbReference type="SUPFAM" id="SSF57625">
    <property type="entry name" value="Invertebrate chitin-binding proteins"/>
    <property type="match status" value="1"/>
</dbReference>
<keyword evidence="3" id="KW-1185">Reference proteome</keyword>
<accession>A0ABY7D993</accession>
<evidence type="ECO:0000313" key="2">
    <source>
        <dbReference type="EMBL" id="WAQ94214.1"/>
    </source>
</evidence>
<dbReference type="InterPro" id="IPR036508">
    <property type="entry name" value="Chitin-bd_dom_sf"/>
</dbReference>
<evidence type="ECO:0000259" key="1">
    <source>
        <dbReference type="PROSITE" id="PS50940"/>
    </source>
</evidence>
<feature type="domain" description="Chitin-binding type-2" evidence="1">
    <location>
        <begin position="29"/>
        <end position="94"/>
    </location>
</feature>
<dbReference type="PANTHER" id="PTHR39227">
    <property type="entry name" value="ADIPOGENESIS REGULATORY FACTOR"/>
    <property type="match status" value="1"/>
</dbReference>
<dbReference type="InterPro" id="IPR002557">
    <property type="entry name" value="Chitin-bd_dom"/>
</dbReference>
<name>A0ABY7D993_MYAAR</name>